<dbReference type="InterPro" id="IPR036322">
    <property type="entry name" value="WD40_repeat_dom_sf"/>
</dbReference>
<dbReference type="Gene3D" id="2.130.10.10">
    <property type="entry name" value="YVTN repeat-like/Quinoprotein amine dehydrogenase"/>
    <property type="match status" value="1"/>
</dbReference>
<evidence type="ECO:0000313" key="5">
    <source>
        <dbReference type="EMBL" id="KAK5635064.1"/>
    </source>
</evidence>
<dbReference type="Pfam" id="PF00400">
    <property type="entry name" value="WD40"/>
    <property type="match status" value="7"/>
</dbReference>
<feature type="repeat" description="WD" evidence="3">
    <location>
        <begin position="988"/>
        <end position="1029"/>
    </location>
</feature>
<keyword evidence="6" id="KW-1185">Reference proteome</keyword>
<evidence type="ECO:0000313" key="6">
    <source>
        <dbReference type="Proteomes" id="UP001305414"/>
    </source>
</evidence>
<feature type="domain" description="C2H2-type" evidence="4">
    <location>
        <begin position="617"/>
        <end position="641"/>
    </location>
</feature>
<dbReference type="SMART" id="SM00320">
    <property type="entry name" value="WD40"/>
    <property type="match status" value="7"/>
</dbReference>
<dbReference type="PANTHER" id="PTHR19848:SF8">
    <property type="entry name" value="F-BOX AND WD REPEAT DOMAIN CONTAINING 7"/>
    <property type="match status" value="1"/>
</dbReference>
<dbReference type="Proteomes" id="UP001305414">
    <property type="component" value="Unassembled WGS sequence"/>
</dbReference>
<dbReference type="InterPro" id="IPR013087">
    <property type="entry name" value="Znf_C2H2_type"/>
</dbReference>
<proteinExistence type="predicted"/>
<dbReference type="InterPro" id="IPR001680">
    <property type="entry name" value="WD40_rpt"/>
</dbReference>
<dbReference type="InterPro" id="IPR020472">
    <property type="entry name" value="WD40_PAC1"/>
</dbReference>
<feature type="repeat" description="WD" evidence="3">
    <location>
        <begin position="946"/>
        <end position="987"/>
    </location>
</feature>
<feature type="domain" description="C2H2-type" evidence="4">
    <location>
        <begin position="357"/>
        <end position="385"/>
    </location>
</feature>
<evidence type="ECO:0000256" key="3">
    <source>
        <dbReference type="PROSITE-ProRule" id="PRU00221"/>
    </source>
</evidence>
<dbReference type="InterPro" id="IPR015943">
    <property type="entry name" value="WD40/YVTN_repeat-like_dom_sf"/>
</dbReference>
<organism evidence="5 6">
    <name type="scientific">Xylaria bambusicola</name>
    <dbReference type="NCBI Taxonomy" id="326684"/>
    <lineage>
        <taxon>Eukaryota</taxon>
        <taxon>Fungi</taxon>
        <taxon>Dikarya</taxon>
        <taxon>Ascomycota</taxon>
        <taxon>Pezizomycotina</taxon>
        <taxon>Sordariomycetes</taxon>
        <taxon>Xylariomycetidae</taxon>
        <taxon>Xylariales</taxon>
        <taxon>Xylariaceae</taxon>
        <taxon>Xylaria</taxon>
    </lineage>
</organism>
<feature type="domain" description="C2H2-type" evidence="4">
    <location>
        <begin position="389"/>
        <end position="415"/>
    </location>
</feature>
<dbReference type="SUPFAM" id="SSF50978">
    <property type="entry name" value="WD40 repeat-like"/>
    <property type="match status" value="1"/>
</dbReference>
<dbReference type="PROSITE" id="PS50082">
    <property type="entry name" value="WD_REPEATS_2"/>
    <property type="match status" value="4"/>
</dbReference>
<dbReference type="PROSITE" id="PS00678">
    <property type="entry name" value="WD_REPEATS_1"/>
    <property type="match status" value="1"/>
</dbReference>
<dbReference type="SMART" id="SM00355">
    <property type="entry name" value="ZnF_C2H2"/>
    <property type="match status" value="4"/>
</dbReference>
<keyword evidence="2" id="KW-0677">Repeat</keyword>
<gene>
    <name evidence="5" type="ORF">RRF57_010776</name>
</gene>
<dbReference type="PANTHER" id="PTHR19848">
    <property type="entry name" value="WD40 REPEAT PROTEIN"/>
    <property type="match status" value="1"/>
</dbReference>
<feature type="repeat" description="WD" evidence="3">
    <location>
        <begin position="894"/>
        <end position="927"/>
    </location>
</feature>
<accession>A0AAN7UVI4</accession>
<feature type="domain" description="C2H2-type" evidence="4">
    <location>
        <begin position="438"/>
        <end position="461"/>
    </location>
</feature>
<evidence type="ECO:0000256" key="2">
    <source>
        <dbReference type="ARBA" id="ARBA00022737"/>
    </source>
</evidence>
<dbReference type="AlphaFoldDB" id="A0AAN7UVI4"/>
<name>A0AAN7UVI4_9PEZI</name>
<evidence type="ECO:0000256" key="1">
    <source>
        <dbReference type="ARBA" id="ARBA00022574"/>
    </source>
</evidence>
<dbReference type="PRINTS" id="PR00320">
    <property type="entry name" value="GPROTEINBRPT"/>
</dbReference>
<dbReference type="PROSITE" id="PS50294">
    <property type="entry name" value="WD_REPEATS_REGION"/>
    <property type="match status" value="4"/>
</dbReference>
<protein>
    <recommendedName>
        <fullName evidence="4">C2H2-type domain-containing protein</fullName>
    </recommendedName>
</protein>
<keyword evidence="1 3" id="KW-0853">WD repeat</keyword>
<feature type="repeat" description="WD" evidence="3">
    <location>
        <begin position="808"/>
        <end position="849"/>
    </location>
</feature>
<reference evidence="5 6" key="1">
    <citation type="submission" date="2023-10" db="EMBL/GenBank/DDBJ databases">
        <title>Draft genome sequence of Xylaria bambusicola isolate GMP-LS, the root and basal stem rot pathogen of sugarcane in Indonesia.</title>
        <authorList>
            <person name="Selvaraj P."/>
            <person name="Muralishankar V."/>
            <person name="Muruganantham S."/>
            <person name="Sp S."/>
            <person name="Haryani S."/>
            <person name="Lau K.J.X."/>
            <person name="Naqvi N.I."/>
        </authorList>
    </citation>
    <scope>NUCLEOTIDE SEQUENCE [LARGE SCALE GENOMIC DNA]</scope>
    <source>
        <strain evidence="5">GMP-LS</strain>
    </source>
</reference>
<evidence type="ECO:0000259" key="4">
    <source>
        <dbReference type="SMART" id="SM00355"/>
    </source>
</evidence>
<dbReference type="CDD" id="cd00200">
    <property type="entry name" value="WD40"/>
    <property type="match status" value="1"/>
</dbReference>
<dbReference type="InterPro" id="IPR019775">
    <property type="entry name" value="WD40_repeat_CS"/>
</dbReference>
<dbReference type="EMBL" id="JAWHQM010000047">
    <property type="protein sequence ID" value="KAK5635064.1"/>
    <property type="molecule type" value="Genomic_DNA"/>
</dbReference>
<comment type="caution">
    <text evidence="5">The sequence shown here is derived from an EMBL/GenBank/DDBJ whole genome shotgun (WGS) entry which is preliminary data.</text>
</comment>
<sequence length="1030" mass="115024">MLVLYVRFLRMSTTSIIMDPTFAESSLADMTRSCLEGAKEVIQRLEGKDKIYMQTRLADLRLWADSVGATAQAKASLDQRFQHRPDDIYLIRGLLFMLQGLFTNFSIAADSKSDMKDIMSNVNSTIDSLAILGVQIRRSGRQSRLRKADSSFDKNREKYHKFRAHLACIIASRPTEGGRPVNEGKEIHSVDYFANLKLTSIQERLIEANLRRRHRFLEAQRHSQGLKEVSIRAHQGMAPHNITEMPLSHAKQGAVTRHEIQALLSNPRHNAPMTIVTSASGLDSTWGGLRNTRRPELTATRITTITATARYPKAHAPSEQKLIKCPCCCQAIPSSEAEAIRDANWTRKHLANDISPYTCVLENCPTPYNLFATHNEWKDHIMNDHPSQWHCPCCEADAPVFRSLSGVMNHIMSTHPNVLSDSLEDLLSDAEIKVMGITQCPLCDNEGPQDSPELVEHVLQHVHDFSLRSLPWPTDPPVSPSKPVATFDPDYENRLYKDNSGNEYSFSIAEWAESMAPKKGDFGEISVVDSEGNELFLDMTKYTENKTPTGELPLQLCNFDQNPPNINEEEPASITQSNADYFSGNLYFMEESTDSWSSSHSRQPSRQTQDTGVMKKWTCTICLSQSGQGDDEYFRHLEDAHHGIIEKERENIGIDIEEWKVSMLYEAYQNGMDVTSIVNSSSISSHSELISPVVEGKHKDWTITFDSNVRVLDVDLIHTLSHENVFCHVRFSHDGTYLATACERSAQIYDVSTGVETCILQPDYGDATGDLYMRSLCFSPDDKYLACGGHFKLIWVWDIAKRTIRNTFSGHADDIYSLDFSHDGRTVVSSSADRTVRLWDIESNTNILTLNTEDIVLCVAFSPDSRHLAAASLDNVIYVCDTHTGCELKSLAGADKHKDGVYSVAFSPSGKELVSGSLDKTIKIWRLPHRFPAGTTIEGENCITTLEGHQNSVVSVAFTPLADWVISGSSDHSVRFWDPRTGCPVLTIWGHTNTVISAAPSPTGGLFATGSLDGTARIWSYRSAQGITSR</sequence>